<dbReference type="AlphaFoldDB" id="A0A8W7PV00"/>
<feature type="region of interest" description="Disordered" evidence="1">
    <location>
        <begin position="368"/>
        <end position="391"/>
    </location>
</feature>
<reference evidence="2" key="1">
    <citation type="submission" date="2022-08" db="UniProtKB">
        <authorList>
            <consortium name="EnsemblMetazoa"/>
        </authorList>
    </citation>
    <scope>IDENTIFICATION</scope>
</reference>
<proteinExistence type="predicted"/>
<dbReference type="Proteomes" id="UP000075882">
    <property type="component" value="Unassembled WGS sequence"/>
</dbReference>
<dbReference type="EnsemblMetazoa" id="ACOM037184-RA">
    <property type="protein sequence ID" value="ACOM037184-PA.1"/>
    <property type="gene ID" value="ACOM037184"/>
</dbReference>
<evidence type="ECO:0000256" key="1">
    <source>
        <dbReference type="SAM" id="MobiDB-lite"/>
    </source>
</evidence>
<name>A0A8W7PV00_ANOCL</name>
<accession>A0A8W7PV00</accession>
<feature type="compositionally biased region" description="Basic residues" evidence="1">
    <location>
        <begin position="368"/>
        <end position="389"/>
    </location>
</feature>
<sequence length="425" mass="47565">MPMPEIFIRLAKSSFPVGVCVLPYDDGELGDVSRSTEAVVVDAIAPVDIGTWLTAGALGVDEGDTKVAPPGAAVSCRFTPPSWFRLMFWFCSPKLACWNWAGSDVVLQLGDALAQQMLVDGGRDLLGLPLALQPLDLRQRHALVRLQPGNVLLHQIALGRHDERGCGGQLHRPVGVKYPQHLLGLRLLQLGPRVVYHQARGGQLGRGRPQYQLHPLRRVLLHQHRHLVEQQGLRVNVARRQDDGTVLGRAGGLWLRWLLLRSRRLRRRGNHLAVHLGRVRGGTVRLGRCGSGREMHLGSAAGAHHSARLRNLKLGRRQLRHHRRQRDGGDRFRLRDDRLRAVHNRCRAVAGHVRRRLVGALLLMVHHGGRRRGGRGRQRRRHQGRRGGHRLGQNLLRALHAVMFHARYAAARCWGGGLQSCPGYH</sequence>
<protein>
    <submittedName>
        <fullName evidence="2">Uncharacterized protein</fullName>
    </submittedName>
</protein>
<evidence type="ECO:0000313" key="2">
    <source>
        <dbReference type="EnsemblMetazoa" id="ACOM037184-PA.1"/>
    </source>
</evidence>
<organism evidence="2">
    <name type="scientific">Anopheles coluzzii</name>
    <name type="common">African malaria mosquito</name>
    <dbReference type="NCBI Taxonomy" id="1518534"/>
    <lineage>
        <taxon>Eukaryota</taxon>
        <taxon>Metazoa</taxon>
        <taxon>Ecdysozoa</taxon>
        <taxon>Arthropoda</taxon>
        <taxon>Hexapoda</taxon>
        <taxon>Insecta</taxon>
        <taxon>Pterygota</taxon>
        <taxon>Neoptera</taxon>
        <taxon>Endopterygota</taxon>
        <taxon>Diptera</taxon>
        <taxon>Nematocera</taxon>
        <taxon>Culicoidea</taxon>
        <taxon>Culicidae</taxon>
        <taxon>Anophelinae</taxon>
        <taxon>Anopheles</taxon>
    </lineage>
</organism>